<keyword evidence="9 12" id="KW-0030">Aminoacyl-tRNA synthetase</keyword>
<evidence type="ECO:0000256" key="9">
    <source>
        <dbReference type="ARBA" id="ARBA00023146"/>
    </source>
</evidence>
<dbReference type="InterPro" id="IPR001412">
    <property type="entry name" value="aa-tRNA-synth_I_CS"/>
</dbReference>
<dbReference type="RefSeq" id="XP_024665814.1">
    <property type="nucleotide sequence ID" value="XM_024810046.1"/>
</dbReference>
<evidence type="ECO:0000256" key="11">
    <source>
        <dbReference type="ARBA" id="ARBA00047364"/>
    </source>
</evidence>
<dbReference type="STRING" id="45607.A0A2T0FLK8"/>
<feature type="region of interest" description="Disordered" evidence="13">
    <location>
        <begin position="781"/>
        <end position="818"/>
    </location>
</feature>
<keyword evidence="7 12" id="KW-0067">ATP-binding</keyword>
<dbReference type="InterPro" id="IPR023458">
    <property type="entry name" value="Met-tRNA_ligase_1"/>
</dbReference>
<dbReference type="InterPro" id="IPR009080">
    <property type="entry name" value="tRNAsynth_Ia_anticodon-bd"/>
</dbReference>
<dbReference type="PRINTS" id="PR01041">
    <property type="entry name" value="TRNASYNTHMET"/>
</dbReference>
<dbReference type="GO" id="GO:0017101">
    <property type="term" value="C:aminoacyl-tRNA synthetase multienzyme complex"/>
    <property type="evidence" value="ECO:0007669"/>
    <property type="project" value="TreeGrafter"/>
</dbReference>
<dbReference type="FunFam" id="2.20.28.20:FF:000001">
    <property type="entry name" value="Methionine--tRNA ligase"/>
    <property type="match status" value="1"/>
</dbReference>
<keyword evidence="8 12" id="KW-0648">Protein biosynthesis</keyword>
<comment type="similarity">
    <text evidence="2 12">Belongs to the class-I aminoacyl-tRNA synthetase family.</text>
</comment>
<evidence type="ECO:0000256" key="3">
    <source>
        <dbReference type="ARBA" id="ARBA00012838"/>
    </source>
</evidence>
<keyword evidence="5 12" id="KW-0436">Ligase</keyword>
<comment type="caution">
    <text evidence="16">The sequence shown here is derived from an EMBL/GenBank/DDBJ whole genome shotgun (WGS) entry which is preliminary data.</text>
</comment>
<dbReference type="InterPro" id="IPR014758">
    <property type="entry name" value="Met-tRNA_synth"/>
</dbReference>
<dbReference type="Gene3D" id="3.40.50.620">
    <property type="entry name" value="HUPs"/>
    <property type="match status" value="1"/>
</dbReference>
<dbReference type="OrthoDB" id="5844513at2759"/>
<dbReference type="InterPro" id="IPR014729">
    <property type="entry name" value="Rossmann-like_a/b/a_fold"/>
</dbReference>
<evidence type="ECO:0000256" key="8">
    <source>
        <dbReference type="ARBA" id="ARBA00022917"/>
    </source>
</evidence>
<dbReference type="InterPro" id="IPR015413">
    <property type="entry name" value="Methionyl/Leucyl_tRNA_Synth"/>
</dbReference>
<dbReference type="GO" id="GO:0005829">
    <property type="term" value="C:cytosol"/>
    <property type="evidence" value="ECO:0007669"/>
    <property type="project" value="TreeGrafter"/>
</dbReference>
<dbReference type="InterPro" id="IPR033911">
    <property type="entry name" value="MetRS_core"/>
</dbReference>
<keyword evidence="6 12" id="KW-0547">Nucleotide-binding</keyword>
<feature type="compositionally biased region" description="Basic residues" evidence="13">
    <location>
        <begin position="794"/>
        <end position="803"/>
    </location>
</feature>
<dbReference type="SUPFAM" id="SSF47323">
    <property type="entry name" value="Anticodon-binding domain of a subclass of class I aminoacyl-tRNA synthetases"/>
    <property type="match status" value="1"/>
</dbReference>
<dbReference type="PANTHER" id="PTHR45765:SF1">
    <property type="entry name" value="METHIONINE--TRNA LIGASE, CYTOPLASMIC"/>
    <property type="match status" value="1"/>
</dbReference>
<dbReference type="PROSITE" id="PS00178">
    <property type="entry name" value="AA_TRNA_LIGASE_I"/>
    <property type="match status" value="1"/>
</dbReference>
<protein>
    <recommendedName>
        <fullName evidence="3">methionine--tRNA ligase</fullName>
        <ecNumber evidence="3">6.1.1.10</ecNumber>
    </recommendedName>
    <alternativeName>
        <fullName evidence="10">Methionyl-tRNA synthetase</fullName>
    </alternativeName>
</protein>
<gene>
    <name evidence="16" type="ORF">B9G98_03489</name>
</gene>
<dbReference type="SUPFAM" id="SSF52374">
    <property type="entry name" value="Nucleotidylyl transferase"/>
    <property type="match status" value="1"/>
</dbReference>
<keyword evidence="17" id="KW-1185">Reference proteome</keyword>
<dbReference type="NCBIfam" id="NF001100">
    <property type="entry name" value="PRK00133.1"/>
    <property type="match status" value="1"/>
</dbReference>
<dbReference type="GO" id="GO:0017102">
    <property type="term" value="C:methionyl glutamyl tRNA synthetase complex"/>
    <property type="evidence" value="ECO:0007669"/>
    <property type="project" value="UniProtKB-ARBA"/>
</dbReference>
<comment type="catalytic activity">
    <reaction evidence="11">
        <text>tRNA(Met) + L-methionine + ATP = L-methionyl-tRNA(Met) + AMP + diphosphate</text>
        <dbReference type="Rhea" id="RHEA:13481"/>
        <dbReference type="Rhea" id="RHEA-COMP:9667"/>
        <dbReference type="Rhea" id="RHEA-COMP:9698"/>
        <dbReference type="ChEBI" id="CHEBI:30616"/>
        <dbReference type="ChEBI" id="CHEBI:33019"/>
        <dbReference type="ChEBI" id="CHEBI:57844"/>
        <dbReference type="ChEBI" id="CHEBI:78442"/>
        <dbReference type="ChEBI" id="CHEBI:78530"/>
        <dbReference type="ChEBI" id="CHEBI:456215"/>
        <dbReference type="EC" id="6.1.1.10"/>
    </reaction>
</comment>
<dbReference type="NCBIfam" id="TIGR00398">
    <property type="entry name" value="metG"/>
    <property type="match status" value="1"/>
</dbReference>
<feature type="compositionally biased region" description="Basic and acidic residues" evidence="13">
    <location>
        <begin position="181"/>
        <end position="207"/>
    </location>
</feature>
<dbReference type="Gene3D" id="2.20.28.20">
    <property type="entry name" value="Methionyl-tRNA synthetase, Zn-domain"/>
    <property type="match status" value="1"/>
</dbReference>
<dbReference type="InterPro" id="IPR041872">
    <property type="entry name" value="Anticodon_Met"/>
</dbReference>
<dbReference type="AlphaFoldDB" id="A0A2T0FLK8"/>
<evidence type="ECO:0000256" key="7">
    <source>
        <dbReference type="ARBA" id="ARBA00022840"/>
    </source>
</evidence>
<evidence type="ECO:0000259" key="15">
    <source>
        <dbReference type="Pfam" id="PF19303"/>
    </source>
</evidence>
<evidence type="ECO:0000256" key="6">
    <source>
        <dbReference type="ARBA" id="ARBA00022741"/>
    </source>
</evidence>
<evidence type="ECO:0000259" key="14">
    <source>
        <dbReference type="Pfam" id="PF09334"/>
    </source>
</evidence>
<accession>A0A2T0FLK8</accession>
<dbReference type="Pfam" id="PF09334">
    <property type="entry name" value="tRNA-synt_1g"/>
    <property type="match status" value="1"/>
</dbReference>
<reference evidence="16 17" key="1">
    <citation type="submission" date="2017-04" db="EMBL/GenBank/DDBJ databases">
        <title>Genome sequencing of [Candida] sorbophila.</title>
        <authorList>
            <person name="Ahn J.O."/>
        </authorList>
    </citation>
    <scope>NUCLEOTIDE SEQUENCE [LARGE SCALE GENOMIC DNA]</scope>
    <source>
        <strain evidence="16 17">DS02</strain>
    </source>
</reference>
<evidence type="ECO:0000256" key="2">
    <source>
        <dbReference type="ARBA" id="ARBA00005594"/>
    </source>
</evidence>
<proteinExistence type="inferred from homology"/>
<dbReference type="CDD" id="cd00814">
    <property type="entry name" value="MetRS_core"/>
    <property type="match status" value="1"/>
</dbReference>
<dbReference type="SUPFAM" id="SSF57770">
    <property type="entry name" value="Methionyl-tRNA synthetase (MetRS), Zn-domain"/>
    <property type="match status" value="1"/>
</dbReference>
<evidence type="ECO:0000256" key="5">
    <source>
        <dbReference type="ARBA" id="ARBA00022598"/>
    </source>
</evidence>
<dbReference type="GO" id="GO:0010494">
    <property type="term" value="C:cytoplasmic stress granule"/>
    <property type="evidence" value="ECO:0007669"/>
    <property type="project" value="UniProtKB-ARBA"/>
</dbReference>
<dbReference type="Gene3D" id="1.10.730.10">
    <property type="entry name" value="Isoleucyl-tRNA Synthetase, Domain 1"/>
    <property type="match status" value="1"/>
</dbReference>
<dbReference type="GO" id="GO:0005524">
    <property type="term" value="F:ATP binding"/>
    <property type="evidence" value="ECO:0007669"/>
    <property type="project" value="UniProtKB-KW"/>
</dbReference>
<feature type="compositionally biased region" description="Basic and acidic residues" evidence="13">
    <location>
        <begin position="804"/>
        <end position="818"/>
    </location>
</feature>
<dbReference type="Pfam" id="PF19303">
    <property type="entry name" value="Anticodon_3"/>
    <property type="match status" value="1"/>
</dbReference>
<dbReference type="GO" id="GO:0006431">
    <property type="term" value="P:methionyl-tRNA aminoacylation"/>
    <property type="evidence" value="ECO:0007669"/>
    <property type="project" value="InterPro"/>
</dbReference>
<evidence type="ECO:0000256" key="1">
    <source>
        <dbReference type="ARBA" id="ARBA00004496"/>
    </source>
</evidence>
<evidence type="ECO:0000256" key="4">
    <source>
        <dbReference type="ARBA" id="ARBA00022490"/>
    </source>
</evidence>
<sequence>MTELLVPEKLDTLQLAAAAKAVAAGSVFGSAIKITVGPTEFVTLVVDDGARIVEPNAMVRYLSETSGQFDILIDFEEQSIYPLVKSVKPIDAETAAKLGPLLPQSLTPAAVILFGSLYALVSARSKTALAVDAPTLMWYQQQLNTPRVKNALASLSKLPYDKPATNRASGRVPSQVLPKPAAKDVPKEGKEAAKEVKEAPPKPERTGAKKVNQKVALVKPEGKILPKEGEDNYLITSALPYVNNVPHLGNIIGSVLSADFFARYCKGRGYNTLFICGTDEYGTATETKAIEENVTPLELCTKYHKIHKEVYDWFDIGFDHFGRTSTPEQTKISQQIFTECYENGYLEEHEQEQLYCTKHKGFLADRFVEGTCPKCNYDDARGDQCDSCGQLLDPMQLINPRCKLDGTTPESRVTKHMYLSLQKLQPKLEKWIEGNDTEKRWSKNSRVITQSWLRDGLLPRAITRDLKWGVPVPLVGYEDKVLYVWFDAPIGYPSITATYTEDWELWWKNPENVRLFQFMGKDNVPFHSVIFPSCEIASGEKWTMLSNLSTTEYLQYEGGKFSKSRNLGVFGNNAKDIGIPASVWRYYLASARPETSDSQFSWADFVARNNSELLANLGNLVNRVVKFSNAKYNGVVAEFNPQDLNDYNVFVADVNDLLSKYNTAMATQQLREGLELGMRISSRGNQFLQENKLDNTLFSEHPAQCAAVIGVALNLIYILSAVMAPFIPTACECMVQQLEAPLRKIPDEFDLAIEGGHNIGKAQYLFSRIDDKMIDEWKAKYGSGSGANDEAKDKKKKNKKKKSSAKEPVKEPSKKSAN</sequence>
<dbReference type="EC" id="6.1.1.10" evidence="3"/>
<evidence type="ECO:0000313" key="17">
    <source>
        <dbReference type="Proteomes" id="UP000238350"/>
    </source>
</evidence>
<dbReference type="PANTHER" id="PTHR45765">
    <property type="entry name" value="METHIONINE--TRNA LIGASE"/>
    <property type="match status" value="1"/>
</dbReference>
<feature type="domain" description="Methionyl/Leucyl tRNA synthetase" evidence="14">
    <location>
        <begin position="233"/>
        <end position="624"/>
    </location>
</feature>
<organism evidence="16 17">
    <name type="scientific">Wickerhamiella sorbophila</name>
    <dbReference type="NCBI Taxonomy" id="45607"/>
    <lineage>
        <taxon>Eukaryota</taxon>
        <taxon>Fungi</taxon>
        <taxon>Dikarya</taxon>
        <taxon>Ascomycota</taxon>
        <taxon>Saccharomycotina</taxon>
        <taxon>Dipodascomycetes</taxon>
        <taxon>Dipodascales</taxon>
        <taxon>Trichomonascaceae</taxon>
        <taxon>Wickerhamiella</taxon>
    </lineage>
</organism>
<dbReference type="FunFam" id="1.10.730.10:FF:000037">
    <property type="entry name" value="Methionyl-tRNA synthetase"/>
    <property type="match status" value="1"/>
</dbReference>
<feature type="domain" description="Methionyl-tRNA synthetase anticodon-binding" evidence="15">
    <location>
        <begin position="649"/>
        <end position="783"/>
    </location>
</feature>
<evidence type="ECO:0000313" key="16">
    <source>
        <dbReference type="EMBL" id="PRT55869.1"/>
    </source>
</evidence>
<dbReference type="HAMAP" id="MF_00098">
    <property type="entry name" value="Met_tRNA_synth_type1"/>
    <property type="match status" value="1"/>
</dbReference>
<dbReference type="GO" id="GO:0004825">
    <property type="term" value="F:methionine-tRNA ligase activity"/>
    <property type="evidence" value="ECO:0007669"/>
    <property type="project" value="UniProtKB-EC"/>
</dbReference>
<dbReference type="EMBL" id="NDIQ01000022">
    <property type="protein sequence ID" value="PRT55869.1"/>
    <property type="molecule type" value="Genomic_DNA"/>
</dbReference>
<evidence type="ECO:0000256" key="13">
    <source>
        <dbReference type="SAM" id="MobiDB-lite"/>
    </source>
</evidence>
<dbReference type="CDD" id="cd07957">
    <property type="entry name" value="Anticodon_Ia_Met"/>
    <property type="match status" value="1"/>
</dbReference>
<comment type="subcellular location">
    <subcellularLocation>
        <location evidence="1">Cytoplasm</location>
    </subcellularLocation>
</comment>
<evidence type="ECO:0000256" key="12">
    <source>
        <dbReference type="RuleBase" id="RU363039"/>
    </source>
</evidence>
<dbReference type="InterPro" id="IPR029038">
    <property type="entry name" value="MetRS_Zn"/>
</dbReference>
<keyword evidence="4" id="KW-0963">Cytoplasm</keyword>
<dbReference type="Proteomes" id="UP000238350">
    <property type="component" value="Unassembled WGS sequence"/>
</dbReference>
<evidence type="ECO:0000256" key="10">
    <source>
        <dbReference type="ARBA" id="ARBA00030904"/>
    </source>
</evidence>
<dbReference type="GeneID" id="36517237"/>
<name>A0A2T0FLK8_9ASCO</name>
<feature type="region of interest" description="Disordered" evidence="13">
    <location>
        <begin position="163"/>
        <end position="210"/>
    </location>
</feature>